<reference evidence="2 3" key="1">
    <citation type="journal article" date="2023" name="Plants (Basel)">
        <title>Bridging the Gap: Combining Genomics and Transcriptomics Approaches to Understand Stylosanthes scabra, an Orphan Legume from the Brazilian Caatinga.</title>
        <authorList>
            <person name="Ferreira-Neto J.R.C."/>
            <person name="da Silva M.D."/>
            <person name="Binneck E."/>
            <person name="de Melo N.F."/>
            <person name="da Silva R.H."/>
            <person name="de Melo A.L.T.M."/>
            <person name="Pandolfi V."/>
            <person name="Bustamante F.O."/>
            <person name="Brasileiro-Vidal A.C."/>
            <person name="Benko-Iseppon A.M."/>
        </authorList>
    </citation>
    <scope>NUCLEOTIDE SEQUENCE [LARGE SCALE GENOMIC DNA]</scope>
    <source>
        <tissue evidence="2">Leaves</tissue>
    </source>
</reference>
<keyword evidence="3" id="KW-1185">Reference proteome</keyword>
<accession>A0ABU6TL43</accession>
<proteinExistence type="predicted"/>
<dbReference type="Proteomes" id="UP001341840">
    <property type="component" value="Unassembled WGS sequence"/>
</dbReference>
<evidence type="ECO:0000313" key="2">
    <source>
        <dbReference type="EMBL" id="MED6149219.1"/>
    </source>
</evidence>
<evidence type="ECO:0000313" key="3">
    <source>
        <dbReference type="Proteomes" id="UP001341840"/>
    </source>
</evidence>
<gene>
    <name evidence="2" type="ORF">PIB30_060373</name>
</gene>
<evidence type="ECO:0000256" key="1">
    <source>
        <dbReference type="SAM" id="MobiDB-lite"/>
    </source>
</evidence>
<organism evidence="2 3">
    <name type="scientific">Stylosanthes scabra</name>
    <dbReference type="NCBI Taxonomy" id="79078"/>
    <lineage>
        <taxon>Eukaryota</taxon>
        <taxon>Viridiplantae</taxon>
        <taxon>Streptophyta</taxon>
        <taxon>Embryophyta</taxon>
        <taxon>Tracheophyta</taxon>
        <taxon>Spermatophyta</taxon>
        <taxon>Magnoliopsida</taxon>
        <taxon>eudicotyledons</taxon>
        <taxon>Gunneridae</taxon>
        <taxon>Pentapetalae</taxon>
        <taxon>rosids</taxon>
        <taxon>fabids</taxon>
        <taxon>Fabales</taxon>
        <taxon>Fabaceae</taxon>
        <taxon>Papilionoideae</taxon>
        <taxon>50 kb inversion clade</taxon>
        <taxon>dalbergioids sensu lato</taxon>
        <taxon>Dalbergieae</taxon>
        <taxon>Pterocarpus clade</taxon>
        <taxon>Stylosanthes</taxon>
    </lineage>
</organism>
<protein>
    <submittedName>
        <fullName evidence="2">Uncharacterized protein</fullName>
    </submittedName>
</protein>
<sequence>MGSGVIYYEYEKREKLEDYDLKADAKLGRFKIRRYHLDDEDSVHPLHSVKIDPDCPYKIRFEALRVPKSWGLVPPSLGWMGEGHDKKGIGGMEPSIEKKDASEGDSEEEVLASSSLLVDIDAEERLPTLYQGVEASS</sequence>
<comment type="caution">
    <text evidence="2">The sequence shown here is derived from an EMBL/GenBank/DDBJ whole genome shotgun (WGS) entry which is preliminary data.</text>
</comment>
<name>A0ABU6TL43_9FABA</name>
<dbReference type="EMBL" id="JASCZI010091154">
    <property type="protein sequence ID" value="MED6149219.1"/>
    <property type="molecule type" value="Genomic_DNA"/>
</dbReference>
<feature type="region of interest" description="Disordered" evidence="1">
    <location>
        <begin position="83"/>
        <end position="112"/>
    </location>
</feature>